<comment type="subcellular location">
    <subcellularLocation>
        <location evidence="1">Nucleus</location>
    </subcellularLocation>
</comment>
<keyword evidence="2" id="KW-0805">Transcription regulation</keyword>
<evidence type="ECO:0000256" key="5">
    <source>
        <dbReference type="ARBA" id="ARBA00023242"/>
    </source>
</evidence>
<keyword evidence="3" id="KW-0238">DNA-binding</keyword>
<dbReference type="FunFam" id="4.10.280.10:FF:000009">
    <property type="entry name" value="Transcription factor HES-1"/>
    <property type="match status" value="1"/>
</dbReference>
<dbReference type="PROSITE" id="PS50888">
    <property type="entry name" value="BHLH"/>
    <property type="match status" value="1"/>
</dbReference>
<dbReference type="GO" id="GO:0005634">
    <property type="term" value="C:nucleus"/>
    <property type="evidence" value="ECO:0007669"/>
    <property type="project" value="UniProtKB-SubCell"/>
</dbReference>
<dbReference type="InterPro" id="IPR036638">
    <property type="entry name" value="HLH_DNA-bd_sf"/>
</dbReference>
<feature type="compositionally biased region" description="Polar residues" evidence="6">
    <location>
        <begin position="237"/>
        <end position="246"/>
    </location>
</feature>
<feature type="domain" description="Orange" evidence="8">
    <location>
        <begin position="91"/>
        <end position="124"/>
    </location>
</feature>
<evidence type="ECO:0000259" key="8">
    <source>
        <dbReference type="PROSITE" id="PS51054"/>
    </source>
</evidence>
<keyword evidence="4" id="KW-0804">Transcription</keyword>
<feature type="region of interest" description="Disordered" evidence="6">
    <location>
        <begin position="1"/>
        <end position="24"/>
    </location>
</feature>
<evidence type="ECO:0000259" key="7">
    <source>
        <dbReference type="PROSITE" id="PS50888"/>
    </source>
</evidence>
<dbReference type="SMART" id="SM00511">
    <property type="entry name" value="ORANGE"/>
    <property type="match status" value="1"/>
</dbReference>
<dbReference type="Gene3D" id="4.10.280.10">
    <property type="entry name" value="Helix-loop-helix DNA-binding domain"/>
    <property type="match status" value="1"/>
</dbReference>
<dbReference type="GO" id="GO:0003677">
    <property type="term" value="F:DNA binding"/>
    <property type="evidence" value="ECO:0007669"/>
    <property type="project" value="UniProtKB-KW"/>
</dbReference>
<dbReference type="Pfam" id="PF00010">
    <property type="entry name" value="HLH"/>
    <property type="match status" value="1"/>
</dbReference>
<dbReference type="InterPro" id="IPR011598">
    <property type="entry name" value="bHLH_dom"/>
</dbReference>
<dbReference type="EMBL" id="JAZGQO010000010">
    <property type="protein sequence ID" value="KAK6175339.1"/>
    <property type="molecule type" value="Genomic_DNA"/>
</dbReference>
<dbReference type="SMART" id="SM00353">
    <property type="entry name" value="HLH"/>
    <property type="match status" value="1"/>
</dbReference>
<evidence type="ECO:0000256" key="4">
    <source>
        <dbReference type="ARBA" id="ARBA00023163"/>
    </source>
</evidence>
<keyword evidence="5" id="KW-0539">Nucleus</keyword>
<feature type="domain" description="BHLH" evidence="7">
    <location>
        <begin position="15"/>
        <end position="72"/>
    </location>
</feature>
<dbReference type="GO" id="GO:0046983">
    <property type="term" value="F:protein dimerization activity"/>
    <property type="evidence" value="ECO:0007669"/>
    <property type="project" value="InterPro"/>
</dbReference>
<name>A0AAN8JJ00_PATCE</name>
<dbReference type="SUPFAM" id="SSF158457">
    <property type="entry name" value="Orange domain-like"/>
    <property type="match status" value="1"/>
</dbReference>
<evidence type="ECO:0000313" key="10">
    <source>
        <dbReference type="Proteomes" id="UP001347796"/>
    </source>
</evidence>
<keyword evidence="10" id="KW-1185">Reference proteome</keyword>
<evidence type="ECO:0000313" key="9">
    <source>
        <dbReference type="EMBL" id="KAK6175339.1"/>
    </source>
</evidence>
<evidence type="ECO:0000256" key="3">
    <source>
        <dbReference type="ARBA" id="ARBA00023125"/>
    </source>
</evidence>
<sequence>MTESMTTPTRPGPYNRRTNKPLVEKRRRARINDCLGELKTLVLQAMKQDSAQISRLEKADILEMTVKYLHHVQRQQPTSSMVNTPQSAAKYRAGFTECASEVMRYMSNIQGVNPEVSTKLTGHLAGCLSMVNSATQMAHVRPREMTTTTTVVPPSTPSPVKTDIYNRPLQIQIPDNKLKVSRDIKQQQTGHAMLLMPINPQLQPLKSVNSEPHGVSPVRHVSPSYSYNGLKNITNTYVPPSPNSLATDVKKQRLSFSPDSRSPSGSPHSTNSLAPKHLYDPISPVYSPPHCSFQEEKLWRPW</sequence>
<dbReference type="InterPro" id="IPR003650">
    <property type="entry name" value="Orange_dom"/>
</dbReference>
<comment type="caution">
    <text evidence="9">The sequence shown here is derived from an EMBL/GenBank/DDBJ whole genome shotgun (WGS) entry which is preliminary data.</text>
</comment>
<feature type="compositionally biased region" description="Low complexity" evidence="6">
    <location>
        <begin position="255"/>
        <end position="272"/>
    </location>
</feature>
<dbReference type="Pfam" id="PF07527">
    <property type="entry name" value="Hairy_orange"/>
    <property type="match status" value="1"/>
</dbReference>
<organism evidence="9 10">
    <name type="scientific">Patella caerulea</name>
    <name type="common">Rayed Mediterranean limpet</name>
    <dbReference type="NCBI Taxonomy" id="87958"/>
    <lineage>
        <taxon>Eukaryota</taxon>
        <taxon>Metazoa</taxon>
        <taxon>Spiralia</taxon>
        <taxon>Lophotrochozoa</taxon>
        <taxon>Mollusca</taxon>
        <taxon>Gastropoda</taxon>
        <taxon>Patellogastropoda</taxon>
        <taxon>Patelloidea</taxon>
        <taxon>Patellidae</taxon>
        <taxon>Patella</taxon>
    </lineage>
</organism>
<accession>A0AAN8JJ00</accession>
<dbReference type="PANTHER" id="PTHR10985">
    <property type="entry name" value="BASIC HELIX-LOOP-HELIX TRANSCRIPTION FACTOR, HES-RELATED"/>
    <property type="match status" value="1"/>
</dbReference>
<dbReference type="PROSITE" id="PS51054">
    <property type="entry name" value="ORANGE"/>
    <property type="match status" value="1"/>
</dbReference>
<evidence type="ECO:0000256" key="6">
    <source>
        <dbReference type="SAM" id="MobiDB-lite"/>
    </source>
</evidence>
<dbReference type="AlphaFoldDB" id="A0AAN8JJ00"/>
<dbReference type="GO" id="GO:0006355">
    <property type="term" value="P:regulation of DNA-templated transcription"/>
    <property type="evidence" value="ECO:0007669"/>
    <property type="project" value="InterPro"/>
</dbReference>
<evidence type="ECO:0000256" key="1">
    <source>
        <dbReference type="ARBA" id="ARBA00004123"/>
    </source>
</evidence>
<feature type="region of interest" description="Disordered" evidence="6">
    <location>
        <begin position="237"/>
        <end position="279"/>
    </location>
</feature>
<reference evidence="9 10" key="1">
    <citation type="submission" date="2024-01" db="EMBL/GenBank/DDBJ databases">
        <title>The genome of the rayed Mediterranean limpet Patella caerulea (Linnaeus, 1758).</title>
        <authorList>
            <person name="Anh-Thu Weber A."/>
            <person name="Halstead-Nussloch G."/>
        </authorList>
    </citation>
    <scope>NUCLEOTIDE SEQUENCE [LARGE SCALE GENOMIC DNA]</scope>
    <source>
        <strain evidence="9">AATW-2023a</strain>
        <tissue evidence="9">Whole specimen</tissue>
    </source>
</reference>
<proteinExistence type="predicted"/>
<dbReference type="Proteomes" id="UP001347796">
    <property type="component" value="Unassembled WGS sequence"/>
</dbReference>
<evidence type="ECO:0000256" key="2">
    <source>
        <dbReference type="ARBA" id="ARBA00023015"/>
    </source>
</evidence>
<gene>
    <name evidence="9" type="ORF">SNE40_013826</name>
</gene>
<dbReference type="InterPro" id="IPR050370">
    <property type="entry name" value="HES_HEY"/>
</dbReference>
<feature type="region of interest" description="Disordered" evidence="6">
    <location>
        <begin position="142"/>
        <end position="163"/>
    </location>
</feature>
<dbReference type="Gene3D" id="6.10.250.980">
    <property type="match status" value="1"/>
</dbReference>
<protein>
    <submittedName>
        <fullName evidence="9">Uncharacterized protein</fullName>
    </submittedName>
</protein>
<dbReference type="SUPFAM" id="SSF47459">
    <property type="entry name" value="HLH, helix-loop-helix DNA-binding domain"/>
    <property type="match status" value="1"/>
</dbReference>